<comment type="caution">
    <text evidence="4">The sequence shown here is derived from an EMBL/GenBank/DDBJ whole genome shotgun (WGS) entry which is preliminary data.</text>
</comment>
<feature type="compositionally biased region" description="Polar residues" evidence="1">
    <location>
        <begin position="105"/>
        <end position="118"/>
    </location>
</feature>
<proteinExistence type="predicted"/>
<evidence type="ECO:0000313" key="4">
    <source>
        <dbReference type="EMBL" id="MFE7963907.1"/>
    </source>
</evidence>
<feature type="compositionally biased region" description="Low complexity" evidence="1">
    <location>
        <begin position="130"/>
        <end position="139"/>
    </location>
</feature>
<feature type="compositionally biased region" description="Low complexity" evidence="1">
    <location>
        <begin position="36"/>
        <end position="54"/>
    </location>
</feature>
<feature type="domain" description="Deoxyribonuclease NucA/NucB" evidence="3">
    <location>
        <begin position="393"/>
        <end position="420"/>
    </location>
</feature>
<accession>A0ABW6JEW8</accession>
<evidence type="ECO:0000259" key="3">
    <source>
        <dbReference type="Pfam" id="PF14040"/>
    </source>
</evidence>
<feature type="region of interest" description="Disordered" evidence="1">
    <location>
        <begin position="26"/>
        <end position="54"/>
    </location>
</feature>
<dbReference type="RefSeq" id="WP_381726447.1">
    <property type="nucleotide sequence ID" value="NZ_JBHVBU010000027.1"/>
</dbReference>
<evidence type="ECO:0000256" key="1">
    <source>
        <dbReference type="SAM" id="MobiDB-lite"/>
    </source>
</evidence>
<dbReference type="Pfam" id="PF14040">
    <property type="entry name" value="DNase_NucA_NucB"/>
    <property type="match status" value="1"/>
</dbReference>
<dbReference type="EMBL" id="JBHVBU010000027">
    <property type="protein sequence ID" value="MFE7963907.1"/>
    <property type="molecule type" value="Genomic_DNA"/>
</dbReference>
<protein>
    <recommendedName>
        <fullName evidence="3">Deoxyribonuclease NucA/NucB domain-containing protein</fullName>
    </recommendedName>
</protein>
<name>A0ABW6JEW8_STRCE</name>
<evidence type="ECO:0000256" key="2">
    <source>
        <dbReference type="SAM" id="SignalP"/>
    </source>
</evidence>
<feature type="region of interest" description="Disordered" evidence="1">
    <location>
        <begin position="97"/>
        <end position="174"/>
    </location>
</feature>
<gene>
    <name evidence="4" type="ORF">ACFU0X_12755</name>
</gene>
<dbReference type="Proteomes" id="UP001600650">
    <property type="component" value="Unassembled WGS sequence"/>
</dbReference>
<organism evidence="4 5">
    <name type="scientific">Streptomyces cellulosae</name>
    <dbReference type="NCBI Taxonomy" id="1968"/>
    <lineage>
        <taxon>Bacteria</taxon>
        <taxon>Bacillati</taxon>
        <taxon>Actinomycetota</taxon>
        <taxon>Actinomycetes</taxon>
        <taxon>Kitasatosporales</taxon>
        <taxon>Streptomycetaceae</taxon>
        <taxon>Streptomyces</taxon>
    </lineage>
</organism>
<sequence length="489" mass="50864">MSSRRTRRVLPVLALSLTLSLTAVGTTNAGEAPDRTTPGSATATPASGSAPVDPAAPAALLRTAPFTGARSCTPVPAGTHPSVPEAATACVSMKSGTAEAGTMSRAKTMSAPDTTTSAGDPASHAGEGTAGARSLAAAADDADDPAGDGLGTEFEPDADDPEPPAPTCQVTNPGTWTWSRTGGMCLNGAEVTYKLLDAKGVEIGAGLIAVNSTLSTSYKSLNLTETITAKLIRVTGDVHSLTLRMQVGCGTGCTPVTKQPWYATTLAYGQEVTGKTKYLGDPLATGTTRVSFRTNYAMYVTMPGATPIDSTASWSSPTGGEIRCDAEQPRLRGCVIPTNDLPVLSYSRSHAKYGIVVPIYEEIMRRRGTDVLHAVDLAQATTNRAATCTPFTNLYPSTRGADSCDEFPPASTREGGQDGTLCAELTPQVVNNVWSAPATWANRPATGTETCLRLHITQRANSSAGGVLGSLRKYQRLVTDDPFRIEFTA</sequence>
<dbReference type="InterPro" id="IPR029476">
    <property type="entry name" value="DNase_NucA_NucB"/>
</dbReference>
<feature type="signal peptide" evidence="2">
    <location>
        <begin position="1"/>
        <end position="29"/>
    </location>
</feature>
<reference evidence="4 5" key="1">
    <citation type="submission" date="2024-09" db="EMBL/GenBank/DDBJ databases">
        <title>The Natural Products Discovery Center: Release of the First 8490 Sequenced Strains for Exploring Actinobacteria Biosynthetic Diversity.</title>
        <authorList>
            <person name="Kalkreuter E."/>
            <person name="Kautsar S.A."/>
            <person name="Yang D."/>
            <person name="Bader C.D."/>
            <person name="Teijaro C.N."/>
            <person name="Fluegel L."/>
            <person name="Davis C.M."/>
            <person name="Simpson J.R."/>
            <person name="Lauterbach L."/>
            <person name="Steele A.D."/>
            <person name="Gui C."/>
            <person name="Meng S."/>
            <person name="Li G."/>
            <person name="Viehrig K."/>
            <person name="Ye F."/>
            <person name="Su P."/>
            <person name="Kiefer A.F."/>
            <person name="Nichols A."/>
            <person name="Cepeda A.J."/>
            <person name="Yan W."/>
            <person name="Fan B."/>
            <person name="Jiang Y."/>
            <person name="Adhikari A."/>
            <person name="Zheng C.-J."/>
            <person name="Schuster L."/>
            <person name="Cowan T.M."/>
            <person name="Smanski M.J."/>
            <person name="Chevrette M.G."/>
            <person name="De Carvalho L.P.S."/>
            <person name="Shen B."/>
        </authorList>
    </citation>
    <scope>NUCLEOTIDE SEQUENCE [LARGE SCALE GENOMIC DNA]</scope>
    <source>
        <strain evidence="4 5">NPDC057399</strain>
    </source>
</reference>
<feature type="chain" id="PRO_5045222953" description="Deoxyribonuclease NucA/NucB domain-containing protein" evidence="2">
    <location>
        <begin position="30"/>
        <end position="489"/>
    </location>
</feature>
<keyword evidence="5" id="KW-1185">Reference proteome</keyword>
<evidence type="ECO:0000313" key="5">
    <source>
        <dbReference type="Proteomes" id="UP001600650"/>
    </source>
</evidence>
<keyword evidence="2" id="KW-0732">Signal</keyword>